<gene>
    <name evidence="2" type="ORF">GBAR_LOCUS16830</name>
</gene>
<dbReference type="Proteomes" id="UP001174909">
    <property type="component" value="Unassembled WGS sequence"/>
</dbReference>
<keyword evidence="1" id="KW-0472">Membrane</keyword>
<organism evidence="2 3">
    <name type="scientific">Geodia barretti</name>
    <name type="common">Barrett's horny sponge</name>
    <dbReference type="NCBI Taxonomy" id="519541"/>
    <lineage>
        <taxon>Eukaryota</taxon>
        <taxon>Metazoa</taxon>
        <taxon>Porifera</taxon>
        <taxon>Demospongiae</taxon>
        <taxon>Heteroscleromorpha</taxon>
        <taxon>Tetractinellida</taxon>
        <taxon>Astrophorina</taxon>
        <taxon>Geodiidae</taxon>
        <taxon>Geodia</taxon>
    </lineage>
</organism>
<dbReference type="EMBL" id="CASHTH010002426">
    <property type="protein sequence ID" value="CAI8029658.1"/>
    <property type="molecule type" value="Genomic_DNA"/>
</dbReference>
<evidence type="ECO:0000313" key="2">
    <source>
        <dbReference type="EMBL" id="CAI8029658.1"/>
    </source>
</evidence>
<keyword evidence="1" id="KW-1133">Transmembrane helix</keyword>
<protein>
    <submittedName>
        <fullName evidence="2">Uncharacterized protein</fullName>
    </submittedName>
</protein>
<keyword evidence="1" id="KW-0812">Transmembrane</keyword>
<evidence type="ECO:0000256" key="1">
    <source>
        <dbReference type="SAM" id="Phobius"/>
    </source>
</evidence>
<dbReference type="SUPFAM" id="SSF52540">
    <property type="entry name" value="P-loop containing nucleoside triphosphate hydrolases"/>
    <property type="match status" value="1"/>
</dbReference>
<name>A0AA35SIA3_GEOBA</name>
<accession>A0AA35SIA3</accession>
<feature type="transmembrane region" description="Helical" evidence="1">
    <location>
        <begin position="129"/>
        <end position="148"/>
    </location>
</feature>
<dbReference type="AlphaFoldDB" id="A0AA35SIA3"/>
<sequence>MAGTATCSRPGYLSFLKHLKELESAVTDPGGLAVELYSNGLIDRVTRQRASLVSVTQLERSRELLQKLEDKIESEESVFDLLISILVKHPTMEDICTKLKTTRDELKDDIIQGRNAPEEHQSSWITTRMIFIIFTLLIIILGVLWPKLDCYQLGLCHSKSLPSVSHFVGREEDIRNITGYLDFYTSDVQVVHIVGPPGFGKSTLAMKIGEIF</sequence>
<proteinExistence type="predicted"/>
<keyword evidence="3" id="KW-1185">Reference proteome</keyword>
<comment type="caution">
    <text evidence="2">The sequence shown here is derived from an EMBL/GenBank/DDBJ whole genome shotgun (WGS) entry which is preliminary data.</text>
</comment>
<dbReference type="Gene3D" id="3.40.50.300">
    <property type="entry name" value="P-loop containing nucleotide triphosphate hydrolases"/>
    <property type="match status" value="1"/>
</dbReference>
<evidence type="ECO:0000313" key="3">
    <source>
        <dbReference type="Proteomes" id="UP001174909"/>
    </source>
</evidence>
<dbReference type="InterPro" id="IPR027417">
    <property type="entry name" value="P-loop_NTPase"/>
</dbReference>
<reference evidence="2" key="1">
    <citation type="submission" date="2023-03" db="EMBL/GenBank/DDBJ databases">
        <authorList>
            <person name="Steffen K."/>
            <person name="Cardenas P."/>
        </authorList>
    </citation>
    <scope>NUCLEOTIDE SEQUENCE</scope>
</reference>